<dbReference type="GO" id="GO:0043039">
    <property type="term" value="P:tRNA aminoacylation"/>
    <property type="evidence" value="ECO:0007669"/>
    <property type="project" value="InterPro"/>
</dbReference>
<keyword evidence="3" id="KW-1185">Reference proteome</keyword>
<feature type="domain" description="Threonyl/alanyl tRNA synthetase SAD" evidence="1">
    <location>
        <begin position="35"/>
        <end position="77"/>
    </location>
</feature>
<evidence type="ECO:0000313" key="3">
    <source>
        <dbReference type="Proteomes" id="UP000756132"/>
    </source>
</evidence>
<sequence length="82" mass="9033">MPVEIDWWTAEDFKANGLERLTPDPSFLMGGETEFRVVKIVGAEVYPCGGTHVGSTKLCGKTTVRKIGRSKGTSRVSYVVER</sequence>
<evidence type="ECO:0000259" key="1">
    <source>
        <dbReference type="SMART" id="SM00863"/>
    </source>
</evidence>
<dbReference type="Pfam" id="PF07973">
    <property type="entry name" value="tRNA_SAD"/>
    <property type="match status" value="1"/>
</dbReference>
<dbReference type="KEGG" id="ffu:CLAFUR5_05164"/>
<name>A0A9Q8LET6_PASFU</name>
<dbReference type="InterPro" id="IPR018163">
    <property type="entry name" value="Thr/Ala-tRNA-synth_IIc_edit"/>
</dbReference>
<dbReference type="RefSeq" id="XP_047760450.1">
    <property type="nucleotide sequence ID" value="XM_047904312.1"/>
</dbReference>
<accession>A0A9Q8LET6</accession>
<dbReference type="GO" id="GO:0005524">
    <property type="term" value="F:ATP binding"/>
    <property type="evidence" value="ECO:0007669"/>
    <property type="project" value="InterPro"/>
</dbReference>
<dbReference type="Proteomes" id="UP000756132">
    <property type="component" value="Chromosome 4"/>
</dbReference>
<protein>
    <recommendedName>
        <fullName evidence="1">Threonyl/alanyl tRNA synthetase SAD domain-containing protein</fullName>
    </recommendedName>
</protein>
<reference evidence="2" key="1">
    <citation type="submission" date="2021-12" db="EMBL/GenBank/DDBJ databases">
        <authorList>
            <person name="Zaccaron A."/>
            <person name="Stergiopoulos I."/>
        </authorList>
    </citation>
    <scope>NUCLEOTIDE SEQUENCE</scope>
    <source>
        <strain evidence="2">Race5_Kim</strain>
    </source>
</reference>
<dbReference type="GO" id="GO:0004812">
    <property type="term" value="F:aminoacyl-tRNA ligase activity"/>
    <property type="evidence" value="ECO:0007669"/>
    <property type="project" value="InterPro"/>
</dbReference>
<dbReference type="GeneID" id="71985042"/>
<dbReference type="Gene3D" id="3.30.980.10">
    <property type="entry name" value="Threonyl-trna Synthetase, Chain A, domain 2"/>
    <property type="match status" value="1"/>
</dbReference>
<evidence type="ECO:0000313" key="2">
    <source>
        <dbReference type="EMBL" id="UJO16084.1"/>
    </source>
</evidence>
<gene>
    <name evidence="2" type="ORF">CLAFUR5_05164</name>
</gene>
<dbReference type="OrthoDB" id="288942at2759"/>
<dbReference type="EMBL" id="CP090166">
    <property type="protein sequence ID" value="UJO16084.1"/>
    <property type="molecule type" value="Genomic_DNA"/>
</dbReference>
<proteinExistence type="predicted"/>
<reference evidence="2" key="2">
    <citation type="journal article" date="2022" name="Microb. Genom.">
        <title>A chromosome-scale genome assembly of the tomato pathogen Cladosporium fulvum reveals a compartmentalized genome architecture and the presence of a dispensable chromosome.</title>
        <authorList>
            <person name="Zaccaron A.Z."/>
            <person name="Chen L.H."/>
            <person name="Samaras A."/>
            <person name="Stergiopoulos I."/>
        </authorList>
    </citation>
    <scope>NUCLEOTIDE SEQUENCE</scope>
    <source>
        <strain evidence="2">Race5_Kim</strain>
    </source>
</reference>
<dbReference type="AlphaFoldDB" id="A0A9Q8LET6"/>
<dbReference type="SMART" id="SM00863">
    <property type="entry name" value="tRNA_SAD"/>
    <property type="match status" value="1"/>
</dbReference>
<dbReference type="SUPFAM" id="SSF55186">
    <property type="entry name" value="ThrRS/AlaRS common domain"/>
    <property type="match status" value="1"/>
</dbReference>
<organism evidence="2 3">
    <name type="scientific">Passalora fulva</name>
    <name type="common">Tomato leaf mold</name>
    <name type="synonym">Cladosporium fulvum</name>
    <dbReference type="NCBI Taxonomy" id="5499"/>
    <lineage>
        <taxon>Eukaryota</taxon>
        <taxon>Fungi</taxon>
        <taxon>Dikarya</taxon>
        <taxon>Ascomycota</taxon>
        <taxon>Pezizomycotina</taxon>
        <taxon>Dothideomycetes</taxon>
        <taxon>Dothideomycetidae</taxon>
        <taxon>Mycosphaerellales</taxon>
        <taxon>Mycosphaerellaceae</taxon>
        <taxon>Fulvia</taxon>
    </lineage>
</organism>
<dbReference type="InterPro" id="IPR012947">
    <property type="entry name" value="tRNA_SAD"/>
</dbReference>